<keyword evidence="3" id="KW-1185">Reference proteome</keyword>
<gene>
    <name evidence="2" type="ORF">AAFF_G00064800</name>
</gene>
<protein>
    <submittedName>
        <fullName evidence="2">Uncharacterized protein</fullName>
    </submittedName>
</protein>
<feature type="region of interest" description="Disordered" evidence="1">
    <location>
        <begin position="1"/>
        <end position="20"/>
    </location>
</feature>
<organism evidence="2 3">
    <name type="scientific">Aldrovandia affinis</name>
    <dbReference type="NCBI Taxonomy" id="143900"/>
    <lineage>
        <taxon>Eukaryota</taxon>
        <taxon>Metazoa</taxon>
        <taxon>Chordata</taxon>
        <taxon>Craniata</taxon>
        <taxon>Vertebrata</taxon>
        <taxon>Euteleostomi</taxon>
        <taxon>Actinopterygii</taxon>
        <taxon>Neopterygii</taxon>
        <taxon>Teleostei</taxon>
        <taxon>Notacanthiformes</taxon>
        <taxon>Halosauridae</taxon>
        <taxon>Aldrovandia</taxon>
    </lineage>
</organism>
<comment type="caution">
    <text evidence="2">The sequence shown here is derived from an EMBL/GenBank/DDBJ whole genome shotgun (WGS) entry which is preliminary data.</text>
</comment>
<name>A0AAD7T3S8_9TELE</name>
<feature type="region of interest" description="Disordered" evidence="1">
    <location>
        <begin position="81"/>
        <end position="115"/>
    </location>
</feature>
<reference evidence="2" key="1">
    <citation type="journal article" date="2023" name="Science">
        <title>Genome structures resolve the early diversification of teleost fishes.</title>
        <authorList>
            <person name="Parey E."/>
            <person name="Louis A."/>
            <person name="Montfort J."/>
            <person name="Bouchez O."/>
            <person name="Roques C."/>
            <person name="Iampietro C."/>
            <person name="Lluch J."/>
            <person name="Castinel A."/>
            <person name="Donnadieu C."/>
            <person name="Desvignes T."/>
            <person name="Floi Bucao C."/>
            <person name="Jouanno E."/>
            <person name="Wen M."/>
            <person name="Mejri S."/>
            <person name="Dirks R."/>
            <person name="Jansen H."/>
            <person name="Henkel C."/>
            <person name="Chen W.J."/>
            <person name="Zahm M."/>
            <person name="Cabau C."/>
            <person name="Klopp C."/>
            <person name="Thompson A.W."/>
            <person name="Robinson-Rechavi M."/>
            <person name="Braasch I."/>
            <person name="Lecointre G."/>
            <person name="Bobe J."/>
            <person name="Postlethwait J.H."/>
            <person name="Berthelot C."/>
            <person name="Roest Crollius H."/>
            <person name="Guiguen Y."/>
        </authorList>
    </citation>
    <scope>NUCLEOTIDE SEQUENCE</scope>
    <source>
        <strain evidence="2">NC1722</strain>
    </source>
</reference>
<accession>A0AAD7T3S8</accession>
<evidence type="ECO:0000313" key="2">
    <source>
        <dbReference type="EMBL" id="KAJ8413882.1"/>
    </source>
</evidence>
<dbReference type="EMBL" id="JAINUG010000014">
    <property type="protein sequence ID" value="KAJ8413882.1"/>
    <property type="molecule type" value="Genomic_DNA"/>
</dbReference>
<sequence>MNGTTDNGGKDLEGSEVTQGSLCLQGGRDMARVLSGMMPWQLGWVKGASALTYGPGWHRCRTAACQAPLVRHNSLIGKLPTRPAHASEWNGRPRRAAVRTAKNPLSREGTHQVSN</sequence>
<dbReference type="AlphaFoldDB" id="A0AAD7T3S8"/>
<dbReference type="Proteomes" id="UP001221898">
    <property type="component" value="Unassembled WGS sequence"/>
</dbReference>
<evidence type="ECO:0000313" key="3">
    <source>
        <dbReference type="Proteomes" id="UP001221898"/>
    </source>
</evidence>
<proteinExistence type="predicted"/>
<evidence type="ECO:0000256" key="1">
    <source>
        <dbReference type="SAM" id="MobiDB-lite"/>
    </source>
</evidence>